<reference evidence="2" key="1">
    <citation type="submission" date="2015-07" db="EMBL/GenBank/DDBJ databases">
        <authorList>
            <person name="Wibberg D."/>
        </authorList>
    </citation>
    <scope>NUCLEOTIDE SEQUENCE [LARGE SCALE GENOMIC DNA]</scope>
</reference>
<name>A0A0K2ZUL0_9XANT</name>
<gene>
    <name evidence="1" type="ORF">XTALMG727_2728</name>
</gene>
<keyword evidence="2" id="KW-1185">Reference proteome</keyword>
<evidence type="ECO:0000313" key="1">
    <source>
        <dbReference type="EMBL" id="CTP89471.1"/>
    </source>
</evidence>
<accession>A0A0K2ZUL0</accession>
<dbReference type="AlphaFoldDB" id="A0A0K2ZUL0"/>
<evidence type="ECO:0000313" key="2">
    <source>
        <dbReference type="Proteomes" id="UP000046187"/>
    </source>
</evidence>
<dbReference type="EMBL" id="CXOI01000047">
    <property type="protein sequence ID" value="CTP89471.1"/>
    <property type="molecule type" value="Genomic_DNA"/>
</dbReference>
<dbReference type="Proteomes" id="UP000046187">
    <property type="component" value="Unassembled WGS sequence"/>
</dbReference>
<sequence>MPGYARRAHIKHKRPECKFLYGQRARNCTLTPVFRCRRAAWINSRARGLGVLITNDDQLREASERVSVLIQEMQNYLGERNTEEGKIRFPYGFIRTANHFRMRVAFIDDQTLRSNIAYTLILSDVLRWALNRMHVVGTAKEMLAKQIICVMGGVVESTTKHYLRGQVGAHAGYKVRTAKLAEMGAISQDLKNELEWLWDTRMNEHLFLVGEREYQRYSVRESNRAVRAFRALRDSLETHHANAN</sequence>
<organism evidence="1 2">
    <name type="scientific">Xanthomonas graminis pv. arrhenatheri LMG 727</name>
    <dbReference type="NCBI Taxonomy" id="1195923"/>
    <lineage>
        <taxon>Bacteria</taxon>
        <taxon>Pseudomonadati</taxon>
        <taxon>Pseudomonadota</taxon>
        <taxon>Gammaproteobacteria</taxon>
        <taxon>Lysobacterales</taxon>
        <taxon>Lysobacteraceae</taxon>
        <taxon>Xanthomonas</taxon>
        <taxon>Xanthomonas translucens group</taxon>
        <taxon>Xanthomonas graminis</taxon>
    </lineage>
</organism>
<protein>
    <submittedName>
        <fullName evidence="1">Uncharacterized protein</fullName>
    </submittedName>
</protein>
<proteinExistence type="predicted"/>